<dbReference type="PANTHER" id="PTHR48040:SF28">
    <property type="entry name" value="ABC TRANSPORTER G FAMILY MEMBER 39-LIKE"/>
    <property type="match status" value="1"/>
</dbReference>
<dbReference type="EMBL" id="JAGKQH010000005">
    <property type="protein sequence ID" value="KAG6598626.1"/>
    <property type="molecule type" value="Genomic_DNA"/>
</dbReference>
<dbReference type="AlphaFoldDB" id="A0AAV6NJN6"/>
<sequence>MGSRSRSRSLRQRSGRSIEYVLSGGRNSRRLSHAEEDEEALRWAAIEKLPTYDRLRTSIFKSFAESGEIGSSQTQAILHKQVDVRRLDMDDRRMFMESTFKVAEEDNEKFLKKLRDRIDRVGINLPTVEVRFENLTVHADCQIGNRALPSLPNAIRDVVESALSLIGINLAKTAKFTILKDVSGIVKPSRMSLLLGPPSSGKTTLLLALAGSQNDVHVGEMTVKETLDFSARCQGVGTRYELLSELARREKQAGILPEAEVDLFMKATAMEGVESSMITDYTLKVTFPSGGFGATGFHP</sequence>
<feature type="domain" description="Pleiotropic ABC efflux transporter N-terminal" evidence="1">
    <location>
        <begin position="104"/>
        <end position="154"/>
    </location>
</feature>
<gene>
    <name evidence="2" type="primary">ABCG35</name>
    <name evidence="2" type="ORF">SDJN03_08404</name>
</gene>
<dbReference type="Proteomes" id="UP000685013">
    <property type="component" value="Chromosome 5"/>
</dbReference>
<keyword evidence="3" id="KW-1185">Reference proteome</keyword>
<evidence type="ECO:0000313" key="3">
    <source>
        <dbReference type="Proteomes" id="UP000685013"/>
    </source>
</evidence>
<dbReference type="InterPro" id="IPR029481">
    <property type="entry name" value="ABC_trans_N"/>
</dbReference>
<evidence type="ECO:0000259" key="1">
    <source>
        <dbReference type="Pfam" id="PF14510"/>
    </source>
</evidence>
<comment type="caution">
    <text evidence="2">The sequence shown here is derived from an EMBL/GenBank/DDBJ whole genome shotgun (WGS) entry which is preliminary data.</text>
</comment>
<feature type="non-terminal residue" evidence="2">
    <location>
        <position position="1"/>
    </location>
</feature>
<accession>A0AAV6NJN6</accession>
<dbReference type="Pfam" id="PF14510">
    <property type="entry name" value="ABC_trans_N"/>
    <property type="match status" value="1"/>
</dbReference>
<evidence type="ECO:0000313" key="2">
    <source>
        <dbReference type="EMBL" id="KAG6598626.1"/>
    </source>
</evidence>
<proteinExistence type="predicted"/>
<organism evidence="2 3">
    <name type="scientific">Cucurbita argyrosperma subsp. sororia</name>
    <dbReference type="NCBI Taxonomy" id="37648"/>
    <lineage>
        <taxon>Eukaryota</taxon>
        <taxon>Viridiplantae</taxon>
        <taxon>Streptophyta</taxon>
        <taxon>Embryophyta</taxon>
        <taxon>Tracheophyta</taxon>
        <taxon>Spermatophyta</taxon>
        <taxon>Magnoliopsida</taxon>
        <taxon>eudicotyledons</taxon>
        <taxon>Gunneridae</taxon>
        <taxon>Pentapetalae</taxon>
        <taxon>rosids</taxon>
        <taxon>fabids</taxon>
        <taxon>Cucurbitales</taxon>
        <taxon>Cucurbitaceae</taxon>
        <taxon>Cucurbiteae</taxon>
        <taxon>Cucurbita</taxon>
    </lineage>
</organism>
<name>A0AAV6NJN6_9ROSI</name>
<protein>
    <submittedName>
        <fullName evidence="2">ABC transporter G family member 35</fullName>
    </submittedName>
</protein>
<reference evidence="2 3" key="1">
    <citation type="journal article" date="2021" name="Hortic Res">
        <title>The domestication of Cucurbita argyrosperma as revealed by the genome of its wild relative.</title>
        <authorList>
            <person name="Barrera-Redondo J."/>
            <person name="Sanchez-de la Vega G."/>
            <person name="Aguirre-Liguori J.A."/>
            <person name="Castellanos-Morales G."/>
            <person name="Gutierrez-Guerrero Y.T."/>
            <person name="Aguirre-Dugua X."/>
            <person name="Aguirre-Planter E."/>
            <person name="Tenaillon M.I."/>
            <person name="Lira-Saade R."/>
            <person name="Eguiarte L.E."/>
        </authorList>
    </citation>
    <scope>NUCLEOTIDE SEQUENCE [LARGE SCALE GENOMIC DNA]</scope>
    <source>
        <strain evidence="2">JBR-2021</strain>
    </source>
</reference>
<dbReference type="PANTHER" id="PTHR48040">
    <property type="entry name" value="PLEIOTROPIC DRUG RESISTANCE PROTEIN 1-LIKE ISOFORM X1"/>
    <property type="match status" value="1"/>
</dbReference>